<keyword evidence="3" id="KW-0862">Zinc</keyword>
<dbReference type="EMBL" id="CP144746">
    <property type="protein sequence ID" value="WVZ60180.1"/>
    <property type="molecule type" value="Genomic_DNA"/>
</dbReference>
<keyword evidence="7" id="KW-1185">Reference proteome</keyword>
<dbReference type="InterPro" id="IPR034751">
    <property type="entry name" value="Yippee"/>
</dbReference>
<evidence type="ECO:0000259" key="5">
    <source>
        <dbReference type="PROSITE" id="PS51792"/>
    </source>
</evidence>
<name>A0AAQ3ST26_PASNO</name>
<keyword evidence="2" id="KW-0479">Metal-binding</keyword>
<organism evidence="6 7">
    <name type="scientific">Paspalum notatum var. saurae</name>
    <dbReference type="NCBI Taxonomy" id="547442"/>
    <lineage>
        <taxon>Eukaryota</taxon>
        <taxon>Viridiplantae</taxon>
        <taxon>Streptophyta</taxon>
        <taxon>Embryophyta</taxon>
        <taxon>Tracheophyta</taxon>
        <taxon>Spermatophyta</taxon>
        <taxon>Magnoliopsida</taxon>
        <taxon>Liliopsida</taxon>
        <taxon>Poales</taxon>
        <taxon>Poaceae</taxon>
        <taxon>PACMAD clade</taxon>
        <taxon>Panicoideae</taxon>
        <taxon>Andropogonodae</taxon>
        <taxon>Paspaleae</taxon>
        <taxon>Paspalinae</taxon>
        <taxon>Paspalum</taxon>
    </lineage>
</organism>
<dbReference type="InterPro" id="IPR039058">
    <property type="entry name" value="Yippee_fam"/>
</dbReference>
<sequence>MVSDGEGMGNAAAAAVAELTCRLTLDADDGNDFHCRTGRAYLFDKVTNVTVGEKEERMMITGLHLVSDVFCGGCQETVGWKYEVAYERSQKYKEGKFILERQQLLGPE</sequence>
<protein>
    <recommendedName>
        <fullName evidence="4">Protein yippee-like</fullName>
    </recommendedName>
</protein>
<evidence type="ECO:0000256" key="2">
    <source>
        <dbReference type="ARBA" id="ARBA00022723"/>
    </source>
</evidence>
<dbReference type="Pfam" id="PF03226">
    <property type="entry name" value="Yippee-Mis18"/>
    <property type="match status" value="1"/>
</dbReference>
<evidence type="ECO:0000313" key="7">
    <source>
        <dbReference type="Proteomes" id="UP001341281"/>
    </source>
</evidence>
<comment type="similarity">
    <text evidence="1 4">Belongs to the yippee family.</text>
</comment>
<feature type="domain" description="Yippee" evidence="5">
    <location>
        <begin position="10"/>
        <end position="108"/>
    </location>
</feature>
<dbReference type="AlphaFoldDB" id="A0AAQ3ST26"/>
<dbReference type="PANTHER" id="PTHR13848">
    <property type="entry name" value="PROTEIN YIPPEE-LIKE CG15309-RELATED"/>
    <property type="match status" value="1"/>
</dbReference>
<dbReference type="PROSITE" id="PS51792">
    <property type="entry name" value="YIPPEE"/>
    <property type="match status" value="1"/>
</dbReference>
<reference evidence="6 7" key="1">
    <citation type="submission" date="2024-02" db="EMBL/GenBank/DDBJ databases">
        <title>High-quality chromosome-scale genome assembly of Pensacola bahiagrass (Paspalum notatum Flugge var. saurae).</title>
        <authorList>
            <person name="Vega J.M."/>
            <person name="Podio M."/>
            <person name="Orjuela J."/>
            <person name="Siena L.A."/>
            <person name="Pessino S.C."/>
            <person name="Combes M.C."/>
            <person name="Mariac C."/>
            <person name="Albertini E."/>
            <person name="Pupilli F."/>
            <person name="Ortiz J.P.A."/>
            <person name="Leblanc O."/>
        </authorList>
    </citation>
    <scope>NUCLEOTIDE SEQUENCE [LARGE SCALE GENOMIC DNA]</scope>
    <source>
        <strain evidence="6">R1</strain>
        <tissue evidence="6">Leaf</tissue>
    </source>
</reference>
<dbReference type="Proteomes" id="UP001341281">
    <property type="component" value="Chromosome 02"/>
</dbReference>
<evidence type="ECO:0000256" key="3">
    <source>
        <dbReference type="ARBA" id="ARBA00022833"/>
    </source>
</evidence>
<accession>A0AAQ3ST26</accession>
<proteinExistence type="inferred from homology"/>
<evidence type="ECO:0000256" key="4">
    <source>
        <dbReference type="RuleBase" id="RU110713"/>
    </source>
</evidence>
<evidence type="ECO:0000256" key="1">
    <source>
        <dbReference type="ARBA" id="ARBA00005613"/>
    </source>
</evidence>
<evidence type="ECO:0000313" key="6">
    <source>
        <dbReference type="EMBL" id="WVZ60180.1"/>
    </source>
</evidence>
<gene>
    <name evidence="6" type="ORF">U9M48_010233</name>
</gene>
<dbReference type="GO" id="GO:0046872">
    <property type="term" value="F:metal ion binding"/>
    <property type="evidence" value="ECO:0007669"/>
    <property type="project" value="UniProtKB-KW"/>
</dbReference>
<dbReference type="InterPro" id="IPR004910">
    <property type="entry name" value="Yippee/Mis18/Cereblon"/>
</dbReference>